<sequence length="72" mass="7514">MVAFSVDTVQRKVSLVEILMFLLRPNEEEETKVANGPAARGAALQAGNGGCPSAGMEAPSVGSLLYGYLLCN</sequence>
<dbReference type="Proteomes" id="UP000190648">
    <property type="component" value="Unassembled WGS sequence"/>
</dbReference>
<evidence type="ECO:0000313" key="1">
    <source>
        <dbReference type="EMBL" id="OPJ72352.1"/>
    </source>
</evidence>
<evidence type="ECO:0000313" key="2">
    <source>
        <dbReference type="Proteomes" id="UP000190648"/>
    </source>
</evidence>
<comment type="caution">
    <text evidence="1">The sequence shown here is derived from an EMBL/GenBank/DDBJ whole genome shotgun (WGS) entry which is preliminary data.</text>
</comment>
<accession>A0A1V4JJI7</accession>
<reference evidence="1 2" key="1">
    <citation type="submission" date="2016-02" db="EMBL/GenBank/DDBJ databases">
        <title>Band-tailed pigeon sequencing and assembly.</title>
        <authorList>
            <person name="Soares A.E."/>
            <person name="Novak B.J."/>
            <person name="Rice E.S."/>
            <person name="O'Connell B."/>
            <person name="Chang D."/>
            <person name="Weber S."/>
            <person name="Shapiro B."/>
        </authorList>
    </citation>
    <scope>NUCLEOTIDE SEQUENCE [LARGE SCALE GENOMIC DNA]</scope>
    <source>
        <strain evidence="1">BTP2013</strain>
        <tissue evidence="1">Blood</tissue>
    </source>
</reference>
<protein>
    <submittedName>
        <fullName evidence="1">Uncharacterized protein</fullName>
    </submittedName>
</protein>
<name>A0A1V4JJI7_PATFA</name>
<keyword evidence="2" id="KW-1185">Reference proteome</keyword>
<proteinExistence type="predicted"/>
<gene>
    <name evidence="1" type="ORF">AV530_018792</name>
</gene>
<organism evidence="1 2">
    <name type="scientific">Patagioenas fasciata monilis</name>
    <dbReference type="NCBI Taxonomy" id="372326"/>
    <lineage>
        <taxon>Eukaryota</taxon>
        <taxon>Metazoa</taxon>
        <taxon>Chordata</taxon>
        <taxon>Craniata</taxon>
        <taxon>Vertebrata</taxon>
        <taxon>Euteleostomi</taxon>
        <taxon>Archelosauria</taxon>
        <taxon>Archosauria</taxon>
        <taxon>Dinosauria</taxon>
        <taxon>Saurischia</taxon>
        <taxon>Theropoda</taxon>
        <taxon>Coelurosauria</taxon>
        <taxon>Aves</taxon>
        <taxon>Neognathae</taxon>
        <taxon>Neoaves</taxon>
        <taxon>Columbimorphae</taxon>
        <taxon>Columbiformes</taxon>
        <taxon>Columbidae</taxon>
        <taxon>Patagioenas</taxon>
    </lineage>
</organism>
<dbReference type="AlphaFoldDB" id="A0A1V4JJI7"/>
<dbReference type="EMBL" id="LSYS01007194">
    <property type="protein sequence ID" value="OPJ72352.1"/>
    <property type="molecule type" value="Genomic_DNA"/>
</dbReference>